<accession>A0AAV9HSX1</accession>
<dbReference type="InterPro" id="IPR022596">
    <property type="entry name" value="GPR1/2/3_C"/>
</dbReference>
<evidence type="ECO:0000259" key="8">
    <source>
        <dbReference type="Pfam" id="PF11970"/>
    </source>
</evidence>
<feature type="domain" description="G protein-coupled receptor GPR1/2/3 C-terminal" evidence="8">
    <location>
        <begin position="495"/>
        <end position="569"/>
    </location>
</feature>
<dbReference type="Proteomes" id="UP001321749">
    <property type="component" value="Unassembled WGS sequence"/>
</dbReference>
<dbReference type="PANTHER" id="PTHR23112">
    <property type="entry name" value="G PROTEIN-COUPLED RECEPTOR 157-RELATED"/>
    <property type="match status" value="1"/>
</dbReference>
<feature type="compositionally biased region" description="Polar residues" evidence="5">
    <location>
        <begin position="429"/>
        <end position="442"/>
    </location>
</feature>
<evidence type="ECO:0000256" key="4">
    <source>
        <dbReference type="ARBA" id="ARBA00023136"/>
    </source>
</evidence>
<proteinExistence type="predicted"/>
<feature type="transmembrane region" description="Helical" evidence="6">
    <location>
        <begin position="507"/>
        <end position="528"/>
    </location>
</feature>
<keyword evidence="10" id="KW-1185">Reference proteome</keyword>
<feature type="region of interest" description="Disordered" evidence="5">
    <location>
        <begin position="455"/>
        <end position="474"/>
    </location>
</feature>
<feature type="transmembrane region" description="Helical" evidence="6">
    <location>
        <begin position="158"/>
        <end position="176"/>
    </location>
</feature>
<evidence type="ECO:0000256" key="5">
    <source>
        <dbReference type="SAM" id="MobiDB-lite"/>
    </source>
</evidence>
<dbReference type="Pfam" id="PF11970">
    <property type="entry name" value="GPR_Gpa2_C"/>
    <property type="match status" value="1"/>
</dbReference>
<evidence type="ECO:0000256" key="3">
    <source>
        <dbReference type="ARBA" id="ARBA00022989"/>
    </source>
</evidence>
<reference evidence="9" key="1">
    <citation type="journal article" date="2023" name="Mol. Phylogenet. Evol.">
        <title>Genome-scale phylogeny and comparative genomics of the fungal order Sordariales.</title>
        <authorList>
            <person name="Hensen N."/>
            <person name="Bonometti L."/>
            <person name="Westerberg I."/>
            <person name="Brannstrom I.O."/>
            <person name="Guillou S."/>
            <person name="Cros-Aarteil S."/>
            <person name="Calhoun S."/>
            <person name="Haridas S."/>
            <person name="Kuo A."/>
            <person name="Mondo S."/>
            <person name="Pangilinan J."/>
            <person name="Riley R."/>
            <person name="LaButti K."/>
            <person name="Andreopoulos B."/>
            <person name="Lipzen A."/>
            <person name="Chen C."/>
            <person name="Yan M."/>
            <person name="Daum C."/>
            <person name="Ng V."/>
            <person name="Clum A."/>
            <person name="Steindorff A."/>
            <person name="Ohm R.A."/>
            <person name="Martin F."/>
            <person name="Silar P."/>
            <person name="Natvig D.O."/>
            <person name="Lalanne C."/>
            <person name="Gautier V."/>
            <person name="Ament-Velasquez S.L."/>
            <person name="Kruys A."/>
            <person name="Hutchinson M.I."/>
            <person name="Powell A.J."/>
            <person name="Barry K."/>
            <person name="Miller A.N."/>
            <person name="Grigoriev I.V."/>
            <person name="Debuchy R."/>
            <person name="Gladieux P."/>
            <person name="Hiltunen Thoren M."/>
            <person name="Johannesson H."/>
        </authorList>
    </citation>
    <scope>NUCLEOTIDE SEQUENCE</scope>
    <source>
        <strain evidence="9">PSN324</strain>
    </source>
</reference>
<dbReference type="Gene3D" id="1.20.1070.10">
    <property type="entry name" value="Rhodopsin 7-helix transmembrane proteins"/>
    <property type="match status" value="1"/>
</dbReference>
<gene>
    <name evidence="9" type="ORF">QBC42DRAFT_285664</name>
</gene>
<keyword evidence="9" id="KW-0675">Receptor</keyword>
<evidence type="ECO:0000313" key="9">
    <source>
        <dbReference type="EMBL" id="KAK4463190.1"/>
    </source>
</evidence>
<feature type="transmembrane region" description="Helical" evidence="6">
    <location>
        <begin position="540"/>
        <end position="562"/>
    </location>
</feature>
<dbReference type="GO" id="GO:0004930">
    <property type="term" value="F:G protein-coupled receptor activity"/>
    <property type="evidence" value="ECO:0007669"/>
    <property type="project" value="TreeGrafter"/>
</dbReference>
<dbReference type="EMBL" id="MU864962">
    <property type="protein sequence ID" value="KAK4463190.1"/>
    <property type="molecule type" value="Genomic_DNA"/>
</dbReference>
<feature type="region of interest" description="Disordered" evidence="5">
    <location>
        <begin position="684"/>
        <end position="705"/>
    </location>
</feature>
<dbReference type="GO" id="GO:0007189">
    <property type="term" value="P:adenylate cyclase-activating G protein-coupled receptor signaling pathway"/>
    <property type="evidence" value="ECO:0007669"/>
    <property type="project" value="TreeGrafter"/>
</dbReference>
<keyword evidence="4 6" id="KW-0472">Membrane</keyword>
<keyword evidence="3 6" id="KW-1133">Transmembrane helix</keyword>
<dbReference type="SUPFAM" id="SSF81321">
    <property type="entry name" value="Family A G protein-coupled receptor-like"/>
    <property type="match status" value="1"/>
</dbReference>
<evidence type="ECO:0000256" key="1">
    <source>
        <dbReference type="ARBA" id="ARBA00004141"/>
    </source>
</evidence>
<evidence type="ECO:0000313" key="10">
    <source>
        <dbReference type="Proteomes" id="UP001321749"/>
    </source>
</evidence>
<feature type="compositionally biased region" description="Polar residues" evidence="5">
    <location>
        <begin position="457"/>
        <end position="474"/>
    </location>
</feature>
<organism evidence="9 10">
    <name type="scientific">Cladorrhinum samala</name>
    <dbReference type="NCBI Taxonomy" id="585594"/>
    <lineage>
        <taxon>Eukaryota</taxon>
        <taxon>Fungi</taxon>
        <taxon>Dikarya</taxon>
        <taxon>Ascomycota</taxon>
        <taxon>Pezizomycotina</taxon>
        <taxon>Sordariomycetes</taxon>
        <taxon>Sordariomycetidae</taxon>
        <taxon>Sordariales</taxon>
        <taxon>Podosporaceae</taxon>
        <taxon>Cladorrhinum</taxon>
    </lineage>
</organism>
<dbReference type="Pfam" id="PF11710">
    <property type="entry name" value="Git3"/>
    <property type="match status" value="1"/>
</dbReference>
<feature type="transmembrane region" description="Helical" evidence="6">
    <location>
        <begin position="118"/>
        <end position="146"/>
    </location>
</feature>
<reference evidence="9" key="2">
    <citation type="submission" date="2023-06" db="EMBL/GenBank/DDBJ databases">
        <authorList>
            <consortium name="Lawrence Berkeley National Laboratory"/>
            <person name="Mondo S.J."/>
            <person name="Hensen N."/>
            <person name="Bonometti L."/>
            <person name="Westerberg I."/>
            <person name="Brannstrom I.O."/>
            <person name="Guillou S."/>
            <person name="Cros-Aarteil S."/>
            <person name="Calhoun S."/>
            <person name="Haridas S."/>
            <person name="Kuo A."/>
            <person name="Pangilinan J."/>
            <person name="Riley R."/>
            <person name="Labutti K."/>
            <person name="Andreopoulos B."/>
            <person name="Lipzen A."/>
            <person name="Chen C."/>
            <person name="Yanf M."/>
            <person name="Daum C."/>
            <person name="Ng V."/>
            <person name="Clum A."/>
            <person name="Steindorff A."/>
            <person name="Ohm R."/>
            <person name="Martin F."/>
            <person name="Silar P."/>
            <person name="Natvig D."/>
            <person name="Lalanne C."/>
            <person name="Gautier V."/>
            <person name="Ament-Velasquez S.L."/>
            <person name="Kruys A."/>
            <person name="Hutchinson M.I."/>
            <person name="Powell A.J."/>
            <person name="Barry K."/>
            <person name="Miller A.N."/>
            <person name="Grigoriev I.V."/>
            <person name="Debuchy R."/>
            <person name="Gladieux P."/>
            <person name="Thoren M.H."/>
            <person name="Johannesson H."/>
        </authorList>
    </citation>
    <scope>NUCLEOTIDE SEQUENCE</scope>
    <source>
        <strain evidence="9">PSN324</strain>
    </source>
</reference>
<feature type="transmembrane region" description="Helical" evidence="6">
    <location>
        <begin position="44"/>
        <end position="70"/>
    </location>
</feature>
<feature type="domain" description="Glucose receptor Git3-like N-terminal" evidence="7">
    <location>
        <begin position="48"/>
        <end position="230"/>
    </location>
</feature>
<evidence type="ECO:0000256" key="6">
    <source>
        <dbReference type="SAM" id="Phobius"/>
    </source>
</evidence>
<feature type="region of interest" description="Disordered" evidence="5">
    <location>
        <begin position="415"/>
        <end position="442"/>
    </location>
</feature>
<protein>
    <submittedName>
        <fullName evidence="9">G protein-coupled glucose receptor regulating Gpa2-domain-containing protein</fullName>
    </submittedName>
</protein>
<feature type="transmembrane region" description="Helical" evidence="6">
    <location>
        <begin position="82"/>
        <end position="106"/>
    </location>
</feature>
<evidence type="ECO:0000256" key="2">
    <source>
        <dbReference type="ARBA" id="ARBA00022692"/>
    </source>
</evidence>
<evidence type="ECO:0000259" key="7">
    <source>
        <dbReference type="Pfam" id="PF11710"/>
    </source>
</evidence>
<keyword evidence="2 6" id="KW-0812">Transmembrane</keyword>
<sequence length="705" mass="79092">MLAALSVPFHGMLQHHAPPTAILLHVLAPIQARNEDRDDESTHMIYILSILSLVFASLSVVSTLSTLYWFVKMRRNFRHELILMLVQSDLIKSAAFVVFPIVSLLWGKVESDSAFCQISGFILTIGIESSDIAILLIALHSVMYIFRPQSGLFPYKNIAKPVFYLLPILTASLAFINGRGYENVGHYCYLRTDNSWSRLALSWVPRYFICAGIVGIYVFIYFYIRKRIDDYGRRSSGCLEPPLAGSISSEPSSPLAVPRIAYHGLVPSTPSSQISAADTLPRIKSRQASASSISTIRLERAGKALELSTPSGACSPQKPRVSEQCRRSIQWSWEGFDQAASSKTSRNIPVEESEDPLSTRGSLPALTAILPPTPLLFLPRRKSYTTLTSDPSDACSSGPTSSSLYYNRPLASNCPTHPNSFDATRTPRSRQQPQASPTKRSFSLPNIFGILRGGPSPRTSTSLPQDTSPVSNEVSGAPLRFSPSTFQDTSNSIAKNRDKMRRQLRNLFVYPLVYMIIWTFPFISHVMGYDDSVSKHDPQWLLILGILSLSVQGMVDCLLFTIREQPWRHAMGRGFWESLRKRWRRSVWGAGWFLGLNGACPKKKGYGMGRTREEMLVHGRLARERRAEEVILERGRAVLRSLPRVEAQGQGGARKGTMTREWWDAGVYAVDFEDDEDEMWEDDFEVDDAETGLERMEEGRRSMDV</sequence>
<feature type="compositionally biased region" description="Basic and acidic residues" evidence="5">
    <location>
        <begin position="692"/>
        <end position="705"/>
    </location>
</feature>
<dbReference type="InterPro" id="IPR023041">
    <property type="entry name" value="Glucose_rcpt_Git3-like_N"/>
</dbReference>
<feature type="region of interest" description="Disordered" evidence="5">
    <location>
        <begin position="342"/>
        <end position="365"/>
    </location>
</feature>
<feature type="transmembrane region" description="Helical" evidence="6">
    <location>
        <begin position="204"/>
        <end position="224"/>
    </location>
</feature>
<comment type="caution">
    <text evidence="9">The sequence shown here is derived from an EMBL/GenBank/DDBJ whole genome shotgun (WGS) entry which is preliminary data.</text>
</comment>
<dbReference type="GO" id="GO:0005886">
    <property type="term" value="C:plasma membrane"/>
    <property type="evidence" value="ECO:0007669"/>
    <property type="project" value="TreeGrafter"/>
</dbReference>
<name>A0AAV9HSX1_9PEZI</name>
<comment type="subcellular location">
    <subcellularLocation>
        <location evidence="1">Membrane</location>
        <topology evidence="1">Multi-pass membrane protein</topology>
    </subcellularLocation>
</comment>
<dbReference type="AlphaFoldDB" id="A0AAV9HSX1"/>
<dbReference type="PANTHER" id="PTHR23112:SF37">
    <property type="entry name" value="G PROTEIN-COUPLED RECEPTOR GPR1"/>
    <property type="match status" value="1"/>
</dbReference>